<dbReference type="VEuPathDB" id="FungiDB:ATEG_08287"/>
<dbReference type="OrthoDB" id="416441at2759"/>
<accession>A0A5M3ZB76</accession>
<dbReference type="SUPFAM" id="SSF49785">
    <property type="entry name" value="Galactose-binding domain-like"/>
    <property type="match status" value="1"/>
</dbReference>
<dbReference type="NCBIfam" id="TIGR00976">
    <property type="entry name" value="CocE_NonD"/>
    <property type="match status" value="1"/>
</dbReference>
<dbReference type="EMBL" id="BLJY01000012">
    <property type="protein sequence ID" value="GFF20505.1"/>
    <property type="molecule type" value="Genomic_DNA"/>
</dbReference>
<reference evidence="2 3" key="1">
    <citation type="submission" date="2020-01" db="EMBL/GenBank/DDBJ databases">
        <title>Aspergillus terreus IFO 6365 whole genome shotgun sequence.</title>
        <authorList>
            <person name="Kanamasa S."/>
            <person name="Takahashi H."/>
        </authorList>
    </citation>
    <scope>NUCLEOTIDE SEQUENCE [LARGE SCALE GENOMIC DNA]</scope>
    <source>
        <strain evidence="2 3">IFO 6365</strain>
    </source>
</reference>
<dbReference type="InterPro" id="IPR005674">
    <property type="entry name" value="CocE/Ser_esterase"/>
</dbReference>
<evidence type="ECO:0000256" key="1">
    <source>
        <dbReference type="ARBA" id="ARBA00022801"/>
    </source>
</evidence>
<dbReference type="PANTHER" id="PTHR43056">
    <property type="entry name" value="PEPTIDASE S9 PROLYL OLIGOPEPTIDASE"/>
    <property type="match status" value="1"/>
</dbReference>
<name>A0A5M3ZB76_ASPTE</name>
<dbReference type="PANTHER" id="PTHR43056:SF10">
    <property type="entry name" value="COCE_NOND FAMILY, PUTATIVE (AFU_ORTHOLOGUE AFUA_7G00600)-RELATED"/>
    <property type="match status" value="1"/>
</dbReference>
<comment type="caution">
    <text evidence="2">The sequence shown here is derived from an EMBL/GenBank/DDBJ whole genome shotgun (WGS) entry which is preliminary data.</text>
</comment>
<proteinExistence type="predicted"/>
<keyword evidence="3" id="KW-1185">Reference proteome</keyword>
<dbReference type="GO" id="GO:0008239">
    <property type="term" value="F:dipeptidyl-peptidase activity"/>
    <property type="evidence" value="ECO:0007669"/>
    <property type="project" value="InterPro"/>
</dbReference>
<evidence type="ECO:0000313" key="2">
    <source>
        <dbReference type="EMBL" id="GFF20505.1"/>
    </source>
</evidence>
<gene>
    <name evidence="2" type="ORF">ATEIFO6365_0012026100</name>
</gene>
<organism evidence="2 3">
    <name type="scientific">Aspergillus terreus</name>
    <dbReference type="NCBI Taxonomy" id="33178"/>
    <lineage>
        <taxon>Eukaryota</taxon>
        <taxon>Fungi</taxon>
        <taxon>Dikarya</taxon>
        <taxon>Ascomycota</taxon>
        <taxon>Pezizomycotina</taxon>
        <taxon>Eurotiomycetes</taxon>
        <taxon>Eurotiomycetidae</taxon>
        <taxon>Eurotiales</taxon>
        <taxon>Aspergillaceae</taxon>
        <taxon>Aspergillus</taxon>
        <taxon>Aspergillus subgen. Circumdati</taxon>
    </lineage>
</organism>
<dbReference type="InterPro" id="IPR050585">
    <property type="entry name" value="Xaa-Pro_dipeptidyl-ppase/CocE"/>
</dbReference>
<protein>
    <submittedName>
        <fullName evidence="2">Uncharacterized protein</fullName>
    </submittedName>
</protein>
<dbReference type="Gene3D" id="1.10.3020.20">
    <property type="match status" value="1"/>
</dbReference>
<sequence length="723" mass="81035">MTTEGVFVNVVGLSYRCGNTKGTTSDDFVYKYDPGAKVTFSIGDLVLGHCEGRETTTISNLVPDASIYDHRTVNRARLLFSLSAGQGFEVPIRINAHVEAVINQHKDDINLDSENLSDLDRPLNKICDILDLRPKSVYHTRNHLRREAAGFKVLRDLQIESPDGGYVSADVYLPLQLKGRFPVLVSCTLYGRRVPWGGPDLNDDEDVLAFERAEDEWHSTEPGTELHLPDRGPWSEYFRTQRGFENLATFNTFSYVPKGYAMVKMEPKGVSETPGKRWEPGQLAGDFYTVCEWCADQPWSNGNVALVGSSYGANTQWAVAGLKPKGLKCFVPYGTDLDSYRDAAYIGGVPATRYLENWFARVKGVSPKWQDHLDVESLMKSNPTYNHLWAMMESKPETTVDIPCFLGASQIFMIHGRGAYEAWMARRPDNTHLQLVDSDYYSWPNREAAGKILEFLNHHLKTEGCFAPERVGIQMRLGNQKWYWRKEANWPVPGTEYIKWHLHPDGTLATTPPASGTPEQRLSYPARTGSAGDAGFSFQSSPMEEDVEMAGHFAATLCISSTAPDADVVVLVWAIDENDNAVAYGASHTEPEPLAKGFLRVSHRKTDPERSLPWRPWHTHLERDLMPLQGPEDVVEITVEILPAAARLRKGWSLRVDVCPSEDQPNIPGYEAPSMRLWYGETQGQEVLDTLHVGGGRANFLISGCRLKREKLLNTAEILDSVR</sequence>
<dbReference type="Pfam" id="PF08530">
    <property type="entry name" value="PepX_C"/>
    <property type="match status" value="1"/>
</dbReference>
<dbReference type="AlphaFoldDB" id="A0A5M3ZB76"/>
<evidence type="ECO:0000313" key="3">
    <source>
        <dbReference type="Proteomes" id="UP000452235"/>
    </source>
</evidence>
<dbReference type="Proteomes" id="UP000452235">
    <property type="component" value="Unassembled WGS sequence"/>
</dbReference>
<dbReference type="Pfam" id="PF02129">
    <property type="entry name" value="Peptidase_S15"/>
    <property type="match status" value="1"/>
</dbReference>
<dbReference type="InterPro" id="IPR029058">
    <property type="entry name" value="AB_hydrolase_fold"/>
</dbReference>
<dbReference type="InterPro" id="IPR013736">
    <property type="entry name" value="Xaa-Pro_dipept_C"/>
</dbReference>
<keyword evidence="1" id="KW-0378">Hydrolase</keyword>
<dbReference type="Gene3D" id="2.60.120.260">
    <property type="entry name" value="Galactose-binding domain-like"/>
    <property type="match status" value="1"/>
</dbReference>
<dbReference type="SMART" id="SM00939">
    <property type="entry name" value="PepX_C"/>
    <property type="match status" value="1"/>
</dbReference>
<dbReference type="InterPro" id="IPR008979">
    <property type="entry name" value="Galactose-bd-like_sf"/>
</dbReference>
<dbReference type="InterPro" id="IPR000383">
    <property type="entry name" value="Xaa-Pro-like_dom"/>
</dbReference>
<dbReference type="Gene3D" id="3.40.50.1820">
    <property type="entry name" value="alpha/beta hydrolase"/>
    <property type="match status" value="1"/>
</dbReference>
<dbReference type="SUPFAM" id="SSF53474">
    <property type="entry name" value="alpha/beta-Hydrolases"/>
    <property type="match status" value="1"/>
</dbReference>